<keyword evidence="2" id="KW-0812">Transmembrane</keyword>
<accession>A0A9X4QNF0</accession>
<feature type="compositionally biased region" description="Basic and acidic residues" evidence="1">
    <location>
        <begin position="78"/>
        <end position="91"/>
    </location>
</feature>
<organism evidence="3 4">
    <name type="scientific">Cohnella ginsengisoli</name>
    <dbReference type="NCBI Taxonomy" id="425004"/>
    <lineage>
        <taxon>Bacteria</taxon>
        <taxon>Bacillati</taxon>
        <taxon>Bacillota</taxon>
        <taxon>Bacilli</taxon>
        <taxon>Bacillales</taxon>
        <taxon>Paenibacillaceae</taxon>
        <taxon>Cohnella</taxon>
    </lineage>
</organism>
<proteinExistence type="predicted"/>
<name>A0A9X4QNF0_9BACL</name>
<comment type="caution">
    <text evidence="3">The sequence shown here is derived from an EMBL/GenBank/DDBJ whole genome shotgun (WGS) entry which is preliminary data.</text>
</comment>
<protein>
    <submittedName>
        <fullName evidence="3">Uncharacterized protein</fullName>
    </submittedName>
</protein>
<feature type="region of interest" description="Disordered" evidence="1">
    <location>
        <begin position="31"/>
        <end position="162"/>
    </location>
</feature>
<evidence type="ECO:0000313" key="3">
    <source>
        <dbReference type="EMBL" id="MDG0793219.1"/>
    </source>
</evidence>
<dbReference type="EMBL" id="JAPDHZ010000004">
    <property type="protein sequence ID" value="MDG0793219.1"/>
    <property type="molecule type" value="Genomic_DNA"/>
</dbReference>
<keyword evidence="2" id="KW-1133">Transmembrane helix</keyword>
<keyword evidence="4" id="KW-1185">Reference proteome</keyword>
<gene>
    <name evidence="3" type="ORF">OMP38_21990</name>
</gene>
<feature type="transmembrane region" description="Helical" evidence="2">
    <location>
        <begin position="7"/>
        <end position="26"/>
    </location>
</feature>
<evidence type="ECO:0000256" key="1">
    <source>
        <dbReference type="SAM" id="MobiDB-lite"/>
    </source>
</evidence>
<dbReference type="RefSeq" id="WP_277567031.1">
    <property type="nucleotide sequence ID" value="NZ_JAPDHZ010000004.1"/>
</dbReference>
<dbReference type="AlphaFoldDB" id="A0A9X4QNF0"/>
<keyword evidence="2" id="KW-0472">Membrane</keyword>
<dbReference type="Proteomes" id="UP001153387">
    <property type="component" value="Unassembled WGS sequence"/>
</dbReference>
<evidence type="ECO:0000313" key="4">
    <source>
        <dbReference type="Proteomes" id="UP001153387"/>
    </source>
</evidence>
<sequence length="211" mass="22624">MEQLIRFLLGNIYFVIVALGILFVLFRKSPLEKPPDGRPGNRPSGRMPDFGGAGLPRPMRPAADPKPAPRPMTAQQPIERREGPAASERRQPPIVTLPARPRSVDAAEEERGAPAGDRQIVYRSPGSPPPTPVPWAGEGESGGEGVPSASAAQAAREDAAYHADANASPLYASAQPQGAVSQARPKHSELARAVMWAEILGPPRSRKPFRR</sequence>
<reference evidence="3 4" key="1">
    <citation type="submission" date="2022-10" db="EMBL/GenBank/DDBJ databases">
        <title>Comparative genomic analysis of Cohnella hashimotonis sp. nov., isolated from the International Space Station.</title>
        <authorList>
            <person name="Simpson A."/>
            <person name="Venkateswaran K."/>
        </authorList>
    </citation>
    <scope>NUCLEOTIDE SEQUENCE [LARGE SCALE GENOMIC DNA]</scope>
    <source>
        <strain evidence="3 4">DSM 18997</strain>
    </source>
</reference>
<evidence type="ECO:0000256" key="2">
    <source>
        <dbReference type="SAM" id="Phobius"/>
    </source>
</evidence>
<feature type="compositionally biased region" description="Basic and acidic residues" evidence="1">
    <location>
        <begin position="102"/>
        <end position="112"/>
    </location>
</feature>